<evidence type="ECO:0000256" key="10">
    <source>
        <dbReference type="ARBA" id="ARBA00022840"/>
    </source>
</evidence>
<evidence type="ECO:0000313" key="21">
    <source>
        <dbReference type="Proteomes" id="UP001565283"/>
    </source>
</evidence>
<dbReference type="NCBIfam" id="NF009538">
    <property type="entry name" value="PRK12904.1"/>
    <property type="match status" value="1"/>
</dbReference>
<evidence type="ECO:0000256" key="1">
    <source>
        <dbReference type="ARBA" id="ARBA00001947"/>
    </source>
</evidence>
<dbReference type="InterPro" id="IPR001650">
    <property type="entry name" value="Helicase_C-like"/>
</dbReference>
<evidence type="ECO:0000256" key="15">
    <source>
        <dbReference type="HAMAP-Rule" id="MF_01382"/>
    </source>
</evidence>
<dbReference type="InterPro" id="IPR027417">
    <property type="entry name" value="P-loop_NTPase"/>
</dbReference>
<dbReference type="SUPFAM" id="SSF52540">
    <property type="entry name" value="P-loop containing nucleoside triphosphate hydrolases"/>
    <property type="match status" value="2"/>
</dbReference>
<dbReference type="PANTHER" id="PTHR30612">
    <property type="entry name" value="SECA INNER MEMBRANE COMPONENT OF SEC PROTEIN SECRETION SYSTEM"/>
    <property type="match status" value="1"/>
</dbReference>
<dbReference type="Pfam" id="PF21090">
    <property type="entry name" value="P-loop_SecA"/>
    <property type="match status" value="2"/>
</dbReference>
<evidence type="ECO:0000256" key="4">
    <source>
        <dbReference type="ARBA" id="ARBA00022448"/>
    </source>
</evidence>
<sequence>MSNIIKKLVENDKKELKKLHKMAQKVESYEDEMAALPDEQLQAKTEEFRKRAAAGESLDDMLYEVFAVCREAAKRVLGLFPFHVQIMGGIVLHNGDVPEMRTGEGKTLTATMPVYLNAISGKGVHVVTVNEYLTTRDATEMGELYNWLGLTVGLNLNSKSPEEKREAYNCDITYSTSSELGFDYLRDNMVTRFEDMVQRPLNYALVDEVDSILIDEARTPLIISGQAEGSSALYYRADQFAKTLIGREAYEEGDDYKIDLQSKTISLTDEGIDKAERFFDIENLYDMENVALTHFVDNALRANYIMLHDIDYMVDDQQEVLIIDQFTGRTMPGRRYSDGLHQAIEAKEGVPIQDESKTMASITIQNYFRMYKKLAGMTGTAKTEEEEFREIYNIQIIPIPTNRPIRRVDHPDLLYPTIESKLNAVLNDVKKRHSEGQPILIGTVAVETSEVISKKLVEAKIPHEVLNAKNHFREAQIIMNAGQQGAVTIATNMAGRGTDIKLGPGVKDHPDPEYQGLAVIGTERHESRRIDNQLRGRSGRQGDAGVSQFYLSLEDDLMKRFGSERVSAFLDRMRISGDDAVIKSGLITRQIEGSQKRVEGNNYDSRKQVLQYDDVIREQREVIYAQRHEVIVATEDMTPALYGMFKRTIDRQVDGHAATADLKEEANLLNLYETIENTMLSADAFSLSDLQGKSVQEIKDFLFEKVKEHYASQMERLGEEGRQIDFQRAVILRVVDNNWSEHIDHLDQMRQSVGLRGYAQNNPIVEYQEESYKMFNNMIGAIEFEVTRLMMKAQIHPQTAVQEQTPRVTVTASQANMTNVNQASAAEEIDFSKVGRNDKCPCGSGKKYKNCHGRVYTA</sequence>
<evidence type="ECO:0000313" key="20">
    <source>
        <dbReference type="EMBL" id="MEY8442667.1"/>
    </source>
</evidence>
<feature type="binding site" evidence="15">
    <location>
        <begin position="103"/>
        <end position="107"/>
    </location>
    <ligand>
        <name>ATP</name>
        <dbReference type="ChEBI" id="CHEBI:30616"/>
    </ligand>
</feature>
<feature type="domain" description="Helicase C-terminal" evidence="18">
    <location>
        <begin position="421"/>
        <end position="581"/>
    </location>
</feature>
<dbReference type="PRINTS" id="PR00906">
    <property type="entry name" value="SECA"/>
</dbReference>
<dbReference type="RefSeq" id="WP_251712982.1">
    <property type="nucleotide sequence ID" value="NZ_CALPDE010000013.1"/>
</dbReference>
<evidence type="ECO:0000256" key="11">
    <source>
        <dbReference type="ARBA" id="ARBA00022927"/>
    </source>
</evidence>
<feature type="binding site" evidence="15">
    <location>
        <position position="85"/>
    </location>
    <ligand>
        <name>ATP</name>
        <dbReference type="ChEBI" id="CHEBI:30616"/>
    </ligand>
</feature>
<evidence type="ECO:0000256" key="7">
    <source>
        <dbReference type="ARBA" id="ARBA00022723"/>
    </source>
</evidence>
<keyword evidence="11 15" id="KW-0653">Protein transport</keyword>
<evidence type="ECO:0000256" key="16">
    <source>
        <dbReference type="RuleBase" id="RU003874"/>
    </source>
</evidence>
<feature type="domain" description="Helicase ATP-binding" evidence="17">
    <location>
        <begin position="87"/>
        <end position="245"/>
    </location>
</feature>
<dbReference type="Pfam" id="PF07517">
    <property type="entry name" value="SecA_DEAD"/>
    <property type="match status" value="1"/>
</dbReference>
<dbReference type="SMART" id="SM00958">
    <property type="entry name" value="SecA_PP_bind"/>
    <property type="match status" value="1"/>
</dbReference>
<dbReference type="InterPro" id="IPR014001">
    <property type="entry name" value="Helicase_ATP-bd"/>
</dbReference>
<name>A0ABV4CZC7_9LACT</name>
<dbReference type="NCBIfam" id="TIGR00963">
    <property type="entry name" value="secA"/>
    <property type="match status" value="1"/>
</dbReference>
<dbReference type="NCBIfam" id="NF006630">
    <property type="entry name" value="PRK09200.1"/>
    <property type="match status" value="1"/>
</dbReference>
<dbReference type="Gene3D" id="3.40.50.300">
    <property type="entry name" value="P-loop containing nucleotide triphosphate hydrolases"/>
    <property type="match status" value="3"/>
</dbReference>
<reference evidence="20 21" key="1">
    <citation type="submission" date="2024-03" db="EMBL/GenBank/DDBJ databases">
        <title>Mouse gut bacterial collection (mGBC) of GemPharmatech.</title>
        <authorList>
            <person name="He Y."/>
            <person name="Dong L."/>
            <person name="Wu D."/>
            <person name="Gao X."/>
            <person name="Lin Z."/>
        </authorList>
    </citation>
    <scope>NUCLEOTIDE SEQUENCE [LARGE SCALE GENOMIC DNA]</scope>
    <source>
        <strain evidence="20 21">61-15</strain>
    </source>
</reference>
<dbReference type="SMART" id="SM00957">
    <property type="entry name" value="SecA_DEAD"/>
    <property type="match status" value="1"/>
</dbReference>
<evidence type="ECO:0000256" key="2">
    <source>
        <dbReference type="ARBA" id="ARBA00004170"/>
    </source>
</evidence>
<evidence type="ECO:0000256" key="9">
    <source>
        <dbReference type="ARBA" id="ARBA00022833"/>
    </source>
</evidence>
<dbReference type="SUPFAM" id="SSF81886">
    <property type="entry name" value="Helical scaffold and wing domains of SecA"/>
    <property type="match status" value="1"/>
</dbReference>
<dbReference type="EMBL" id="JBCLSH010000001">
    <property type="protein sequence ID" value="MEY8442667.1"/>
    <property type="molecule type" value="Genomic_DNA"/>
</dbReference>
<dbReference type="InterPro" id="IPR000185">
    <property type="entry name" value="SecA"/>
</dbReference>
<evidence type="ECO:0000256" key="5">
    <source>
        <dbReference type="ARBA" id="ARBA00022475"/>
    </source>
</evidence>
<dbReference type="PROSITE" id="PS51192">
    <property type="entry name" value="HELICASE_ATP_BIND_1"/>
    <property type="match status" value="1"/>
</dbReference>
<dbReference type="PROSITE" id="PS51194">
    <property type="entry name" value="HELICASE_CTER"/>
    <property type="match status" value="1"/>
</dbReference>
<evidence type="ECO:0000256" key="3">
    <source>
        <dbReference type="ARBA" id="ARBA00007650"/>
    </source>
</evidence>
<evidence type="ECO:0000256" key="8">
    <source>
        <dbReference type="ARBA" id="ARBA00022741"/>
    </source>
</evidence>
<gene>
    <name evidence="15 20" type="primary">secA</name>
    <name evidence="20" type="ORF">AALA52_00075</name>
</gene>
<dbReference type="InterPro" id="IPR020937">
    <property type="entry name" value="SecA_CS"/>
</dbReference>
<evidence type="ECO:0000256" key="13">
    <source>
        <dbReference type="ARBA" id="ARBA00023010"/>
    </source>
</evidence>
<dbReference type="InterPro" id="IPR011115">
    <property type="entry name" value="SecA_DEAD"/>
</dbReference>
<comment type="caution">
    <text evidence="20">The sequence shown here is derived from an EMBL/GenBank/DDBJ whole genome shotgun (WGS) entry which is preliminary data.</text>
</comment>
<keyword evidence="13 15" id="KW-0811">Translocation</keyword>
<dbReference type="InterPro" id="IPR011130">
    <property type="entry name" value="SecA_preprotein_X-link_dom"/>
</dbReference>
<feature type="binding site" evidence="15">
    <location>
        <position position="499"/>
    </location>
    <ligand>
        <name>ATP</name>
        <dbReference type="ChEBI" id="CHEBI:30616"/>
    </ligand>
</feature>
<dbReference type="HAMAP" id="MF_01382">
    <property type="entry name" value="SecA"/>
    <property type="match status" value="1"/>
</dbReference>
<keyword evidence="6 15" id="KW-0963">Cytoplasm</keyword>
<keyword evidence="5 15" id="KW-1003">Cell membrane</keyword>
<evidence type="ECO:0000256" key="6">
    <source>
        <dbReference type="ARBA" id="ARBA00022490"/>
    </source>
</evidence>
<keyword evidence="9" id="KW-0862">Zinc</keyword>
<dbReference type="InterPro" id="IPR044722">
    <property type="entry name" value="SecA_SF2_C"/>
</dbReference>
<evidence type="ECO:0000256" key="12">
    <source>
        <dbReference type="ARBA" id="ARBA00022967"/>
    </source>
</evidence>
<keyword evidence="12 15" id="KW-1278">Translocase</keyword>
<evidence type="ECO:0000259" key="19">
    <source>
        <dbReference type="PROSITE" id="PS51196"/>
    </source>
</evidence>
<keyword evidence="4 15" id="KW-0813">Transport</keyword>
<comment type="subcellular location">
    <subcellularLocation>
        <location evidence="15">Cell membrane</location>
        <topology evidence="15">Peripheral membrane protein</topology>
        <orientation evidence="15">Cytoplasmic side</orientation>
    </subcellularLocation>
    <subcellularLocation>
        <location evidence="15">Cytoplasm</location>
    </subcellularLocation>
    <subcellularLocation>
        <location evidence="2">Membrane</location>
        <topology evidence="2">Peripheral membrane protein</topology>
    </subcellularLocation>
    <text evidence="15">Distribution is 50-50.</text>
</comment>
<comment type="catalytic activity">
    <reaction evidence="15">
        <text>ATP + H2O + cellular proteinSide 1 = ADP + phosphate + cellular proteinSide 2.</text>
        <dbReference type="EC" id="7.4.2.8"/>
    </reaction>
</comment>
<comment type="subunit">
    <text evidence="15">Monomer and homodimer. Part of the essential Sec protein translocation apparatus which comprises SecA, SecYEG and auxiliary proteins SecDF. Other proteins may also be involved.</text>
</comment>
<dbReference type="Gene3D" id="3.90.1440.10">
    <property type="entry name" value="SecA, preprotein cross-linking domain"/>
    <property type="match status" value="1"/>
</dbReference>
<dbReference type="Gene3D" id="1.10.3060.10">
    <property type="entry name" value="Helical scaffold and wing domains of SecA"/>
    <property type="match status" value="1"/>
</dbReference>
<evidence type="ECO:0000256" key="14">
    <source>
        <dbReference type="ARBA" id="ARBA00023136"/>
    </source>
</evidence>
<accession>A0ABV4CZC7</accession>
<comment type="similarity">
    <text evidence="3 15 16">Belongs to the SecA family.</text>
</comment>
<dbReference type="Proteomes" id="UP001565283">
    <property type="component" value="Unassembled WGS sequence"/>
</dbReference>
<dbReference type="Pfam" id="PF02810">
    <property type="entry name" value="SEC-C"/>
    <property type="match status" value="1"/>
</dbReference>
<dbReference type="SUPFAM" id="SSF81767">
    <property type="entry name" value="Pre-protein crosslinking domain of SecA"/>
    <property type="match status" value="1"/>
</dbReference>
<evidence type="ECO:0000259" key="17">
    <source>
        <dbReference type="PROSITE" id="PS51192"/>
    </source>
</evidence>
<evidence type="ECO:0000259" key="18">
    <source>
        <dbReference type="PROSITE" id="PS51194"/>
    </source>
</evidence>
<dbReference type="PROSITE" id="PS01312">
    <property type="entry name" value="SECA"/>
    <property type="match status" value="1"/>
</dbReference>
<feature type="domain" description="SecA family profile" evidence="19">
    <location>
        <begin position="1"/>
        <end position="582"/>
    </location>
</feature>
<proteinExistence type="inferred from homology"/>
<keyword evidence="7" id="KW-0479">Metal-binding</keyword>
<keyword evidence="14 15" id="KW-0472">Membrane</keyword>
<keyword evidence="21" id="KW-1185">Reference proteome</keyword>
<dbReference type="InterPro" id="IPR014018">
    <property type="entry name" value="SecA_motor_DEAD"/>
</dbReference>
<dbReference type="InterPro" id="IPR004027">
    <property type="entry name" value="SEC_C_motif"/>
</dbReference>
<dbReference type="CDD" id="cd18803">
    <property type="entry name" value="SF2_C_secA"/>
    <property type="match status" value="1"/>
</dbReference>
<keyword evidence="10 15" id="KW-0067">ATP-binding</keyword>
<dbReference type="Pfam" id="PF07516">
    <property type="entry name" value="SecA_SW"/>
    <property type="match status" value="1"/>
</dbReference>
<dbReference type="EC" id="7.4.2.8" evidence="15"/>
<comment type="function">
    <text evidence="15">Part of the Sec protein translocase complex. Interacts with the SecYEG preprotein conducting channel. Has a central role in coupling the hydrolysis of ATP to the transfer of proteins into and across the cell membrane, serving as an ATP-driven molecular motor driving the stepwise translocation of polypeptide chains across the membrane.</text>
</comment>
<dbReference type="PROSITE" id="PS51196">
    <property type="entry name" value="SECA_MOTOR_DEAD"/>
    <property type="match status" value="1"/>
</dbReference>
<protein>
    <recommendedName>
        <fullName evidence="15 16">Protein translocase subunit SecA</fullName>
        <ecNumber evidence="15">7.4.2.8</ecNumber>
    </recommendedName>
</protein>
<dbReference type="CDD" id="cd17928">
    <property type="entry name" value="DEXDc_SecA"/>
    <property type="match status" value="1"/>
</dbReference>
<dbReference type="PANTHER" id="PTHR30612:SF0">
    <property type="entry name" value="CHLOROPLAST PROTEIN-TRANSPORTING ATPASE"/>
    <property type="match status" value="1"/>
</dbReference>
<organism evidence="20 21">
    <name type="scientific">Lactococcus ileimucosae</name>
    <dbReference type="NCBI Taxonomy" id="2941329"/>
    <lineage>
        <taxon>Bacteria</taxon>
        <taxon>Bacillati</taxon>
        <taxon>Bacillota</taxon>
        <taxon>Bacilli</taxon>
        <taxon>Lactobacillales</taxon>
        <taxon>Streptococcaceae</taxon>
        <taxon>Lactococcus</taxon>
    </lineage>
</organism>
<dbReference type="InterPro" id="IPR036266">
    <property type="entry name" value="SecA_Wing/Scaffold_sf"/>
</dbReference>
<dbReference type="InterPro" id="IPR011116">
    <property type="entry name" value="SecA_Wing/Scaffold"/>
</dbReference>
<keyword evidence="8 15" id="KW-0547">Nucleotide-binding</keyword>
<comment type="cofactor">
    <cofactor evidence="1">
        <name>Zn(2+)</name>
        <dbReference type="ChEBI" id="CHEBI:29105"/>
    </cofactor>
</comment>
<dbReference type="Pfam" id="PF01043">
    <property type="entry name" value="SecA_PP_bind"/>
    <property type="match status" value="1"/>
</dbReference>
<dbReference type="InterPro" id="IPR036670">
    <property type="entry name" value="SecA_X-link_sf"/>
</dbReference>